<evidence type="ECO:0000256" key="9">
    <source>
        <dbReference type="ARBA" id="ARBA00046151"/>
    </source>
</evidence>
<dbReference type="PROSITE" id="PS50082">
    <property type="entry name" value="WD_REPEATS_2"/>
    <property type="match status" value="1"/>
</dbReference>
<dbReference type="PANTHER" id="PTHR46853">
    <property type="entry name" value="METHYLOSOME PROTEIN 50"/>
    <property type="match status" value="1"/>
</dbReference>
<evidence type="ECO:0000256" key="10">
    <source>
        <dbReference type="PROSITE-ProRule" id="PRU00221"/>
    </source>
</evidence>
<dbReference type="GO" id="GO:0007309">
    <property type="term" value="P:oocyte axis specification"/>
    <property type="evidence" value="ECO:0007669"/>
    <property type="project" value="TreeGrafter"/>
</dbReference>
<keyword evidence="4" id="KW-0597">Phosphoprotein</keyword>
<keyword evidence="11" id="KW-1185">Reference proteome</keyword>
<evidence type="ECO:0000256" key="6">
    <source>
        <dbReference type="ARBA" id="ARBA00040457"/>
    </source>
</evidence>
<comment type="function">
    <text evidence="9">Non-catalytic component of the methylosome complex, composed of PRMT5, WDR77 and CLNS1A, which modifies specific arginines to dimethylarginines in several spliceosomal Sm proteins and histones. This modification targets Sm proteins to the survival of motor neurons (SMN) complex for assembly into small nuclear ribonucleoprotein core particles. Might play a role in transcription regulation. The methylosome complex also methylates the Piwi proteins (PIWIL1, PIWIL2 and PIWIL4), methylation of Piwi proteins being required for the interaction with Tudor domain-containing proteins and subsequent localization to the meiotic nuage.</text>
</comment>
<dbReference type="Gene3D" id="2.130.10.10">
    <property type="entry name" value="YVTN repeat-like/Quinoprotein amine dehydrogenase"/>
    <property type="match status" value="2"/>
</dbReference>
<evidence type="ECO:0000256" key="7">
    <source>
        <dbReference type="ARBA" id="ARBA00041554"/>
    </source>
</evidence>
<comment type="subcellular location">
    <subcellularLocation>
        <location evidence="2">Cytoplasm</location>
    </subcellularLocation>
    <subcellularLocation>
        <location evidence="1">Nucleus</location>
    </subcellularLocation>
</comment>
<accession>A0A9B0WS66</accession>
<organism evidence="11 12">
    <name type="scientific">Chrysochloris asiatica</name>
    <name type="common">Cape golden mole</name>
    <dbReference type="NCBI Taxonomy" id="185453"/>
    <lineage>
        <taxon>Eukaryota</taxon>
        <taxon>Metazoa</taxon>
        <taxon>Chordata</taxon>
        <taxon>Craniata</taxon>
        <taxon>Vertebrata</taxon>
        <taxon>Euteleostomi</taxon>
        <taxon>Mammalia</taxon>
        <taxon>Eutheria</taxon>
        <taxon>Afrotheria</taxon>
        <taxon>Chrysochloridae</taxon>
        <taxon>Chrysochlorinae</taxon>
        <taxon>Chrysochloris</taxon>
    </lineage>
</organism>
<evidence type="ECO:0000256" key="2">
    <source>
        <dbReference type="ARBA" id="ARBA00004496"/>
    </source>
</evidence>
<gene>
    <name evidence="12" type="primary">WDR77</name>
</gene>
<dbReference type="SMART" id="SM00320">
    <property type="entry name" value="WD40"/>
    <property type="match status" value="4"/>
</dbReference>
<dbReference type="InterPro" id="IPR015943">
    <property type="entry name" value="WD40/YVTN_repeat-like_dom_sf"/>
</dbReference>
<reference evidence="12" key="1">
    <citation type="submission" date="2025-08" db="UniProtKB">
        <authorList>
            <consortium name="RefSeq"/>
        </authorList>
    </citation>
    <scope>IDENTIFICATION</scope>
    <source>
        <tissue evidence="12">Spleen</tissue>
    </source>
</reference>
<evidence type="ECO:0000256" key="1">
    <source>
        <dbReference type="ARBA" id="ARBA00004123"/>
    </source>
</evidence>
<keyword evidence="3" id="KW-0963">Cytoplasm</keyword>
<evidence type="ECO:0000256" key="3">
    <source>
        <dbReference type="ARBA" id="ARBA00022490"/>
    </source>
</evidence>
<evidence type="ECO:0000256" key="4">
    <source>
        <dbReference type="ARBA" id="ARBA00022553"/>
    </source>
</evidence>
<dbReference type="InterPro" id="IPR001680">
    <property type="entry name" value="WD40_rpt"/>
</dbReference>
<sequence>MRKETPLPLVPPAVREWNLPPNAPACMERQLEAARYRSDGALLLGASSLSGRCWAGSLWLFKDPGSAPNEGFCNAGVQTEAGVADLTWVGDKGILVASDSAHSGQVTCVAASPHKDSMFLSCSEDKRILLWDTRCPKPASQIDCNSSGYLPTSLAWHPQQSEAFVFGDENGTVSFVDTKSTSCALSSDVHSQCVTGLVFSPHSVPLLASISEDCSLAVLDLSLSEVFRSRAHRDFVRDATWSQFNHSLLTTVGWDHQVIHHTVPVEPVPAAGSNSVAE</sequence>
<dbReference type="InterPro" id="IPR052139">
    <property type="entry name" value="Methylosome_Comp_WDR77"/>
</dbReference>
<dbReference type="RefSeq" id="XP_006865981.1">
    <property type="nucleotide sequence ID" value="XM_006865919.1"/>
</dbReference>
<evidence type="ECO:0000256" key="8">
    <source>
        <dbReference type="ARBA" id="ARBA00041769"/>
    </source>
</evidence>
<name>A0A9B0WS66_CHRAS</name>
<dbReference type="GO" id="GO:0005634">
    <property type="term" value="C:nucleus"/>
    <property type="evidence" value="ECO:0007669"/>
    <property type="project" value="UniProtKB-SubCell"/>
</dbReference>
<dbReference type="PANTHER" id="PTHR46853:SF3">
    <property type="entry name" value="METHYLOSOME PROTEIN WDR77"/>
    <property type="match status" value="1"/>
</dbReference>
<dbReference type="Pfam" id="PF00400">
    <property type="entry name" value="WD40"/>
    <property type="match status" value="1"/>
</dbReference>
<dbReference type="AlphaFoldDB" id="A0A9B0WS66"/>
<evidence type="ECO:0000256" key="5">
    <source>
        <dbReference type="ARBA" id="ARBA00023242"/>
    </source>
</evidence>
<dbReference type="OrthoDB" id="10260946at2759"/>
<dbReference type="CTD" id="79084"/>
<keyword evidence="10" id="KW-0853">WD repeat</keyword>
<dbReference type="Proteomes" id="UP000504623">
    <property type="component" value="Unplaced"/>
</dbReference>
<dbReference type="GO" id="GO:0034709">
    <property type="term" value="C:methylosome"/>
    <property type="evidence" value="ECO:0007669"/>
    <property type="project" value="TreeGrafter"/>
</dbReference>
<evidence type="ECO:0000313" key="11">
    <source>
        <dbReference type="Proteomes" id="UP000504623"/>
    </source>
</evidence>
<protein>
    <recommendedName>
        <fullName evidence="6">Methylosome protein WDR77</fullName>
    </recommendedName>
    <alternativeName>
        <fullName evidence="8">Methylosome protein 50</fullName>
    </alternativeName>
    <alternativeName>
        <fullName evidence="7">WD repeat-containing protein 77</fullName>
    </alternativeName>
</protein>
<dbReference type="GeneID" id="102838092"/>
<dbReference type="InterPro" id="IPR036322">
    <property type="entry name" value="WD40_repeat_dom_sf"/>
</dbReference>
<dbReference type="SUPFAM" id="SSF50978">
    <property type="entry name" value="WD40 repeat-like"/>
    <property type="match status" value="1"/>
</dbReference>
<evidence type="ECO:0000313" key="12">
    <source>
        <dbReference type="RefSeq" id="XP_006865981.1"/>
    </source>
</evidence>
<dbReference type="PROSITE" id="PS50294">
    <property type="entry name" value="WD_REPEATS_REGION"/>
    <property type="match status" value="1"/>
</dbReference>
<keyword evidence="5" id="KW-0539">Nucleus</keyword>
<proteinExistence type="predicted"/>
<feature type="repeat" description="WD" evidence="10">
    <location>
        <begin position="99"/>
        <end position="134"/>
    </location>
</feature>